<dbReference type="InterPro" id="IPR052343">
    <property type="entry name" value="Retrotransposon-Effector_Assoc"/>
</dbReference>
<comment type="caution">
    <text evidence="1">The sequence shown here is derived from an EMBL/GenBank/DDBJ whole genome shotgun (WGS) entry which is preliminary data.</text>
</comment>
<dbReference type="AlphaFoldDB" id="A0AAW2XR89"/>
<reference evidence="1" key="2">
    <citation type="journal article" date="2024" name="Plant">
        <title>Genomic evolution and insights into agronomic trait innovations of Sesamum species.</title>
        <authorList>
            <person name="Miao H."/>
            <person name="Wang L."/>
            <person name="Qu L."/>
            <person name="Liu H."/>
            <person name="Sun Y."/>
            <person name="Le M."/>
            <person name="Wang Q."/>
            <person name="Wei S."/>
            <person name="Zheng Y."/>
            <person name="Lin W."/>
            <person name="Duan Y."/>
            <person name="Cao H."/>
            <person name="Xiong S."/>
            <person name="Wang X."/>
            <person name="Wei L."/>
            <person name="Li C."/>
            <person name="Ma Q."/>
            <person name="Ju M."/>
            <person name="Zhao R."/>
            <person name="Li G."/>
            <person name="Mu C."/>
            <person name="Tian Q."/>
            <person name="Mei H."/>
            <person name="Zhang T."/>
            <person name="Gao T."/>
            <person name="Zhang H."/>
        </authorList>
    </citation>
    <scope>NUCLEOTIDE SEQUENCE</scope>
    <source>
        <strain evidence="1">KEN1</strain>
    </source>
</reference>
<dbReference type="PANTHER" id="PTHR46890:SF48">
    <property type="entry name" value="RNA-DIRECTED DNA POLYMERASE"/>
    <property type="match status" value="1"/>
</dbReference>
<organism evidence="1">
    <name type="scientific">Sesamum latifolium</name>
    <dbReference type="NCBI Taxonomy" id="2727402"/>
    <lineage>
        <taxon>Eukaryota</taxon>
        <taxon>Viridiplantae</taxon>
        <taxon>Streptophyta</taxon>
        <taxon>Embryophyta</taxon>
        <taxon>Tracheophyta</taxon>
        <taxon>Spermatophyta</taxon>
        <taxon>Magnoliopsida</taxon>
        <taxon>eudicotyledons</taxon>
        <taxon>Gunneridae</taxon>
        <taxon>Pentapetalae</taxon>
        <taxon>asterids</taxon>
        <taxon>lamiids</taxon>
        <taxon>Lamiales</taxon>
        <taxon>Pedaliaceae</taxon>
        <taxon>Sesamum</taxon>
    </lineage>
</organism>
<proteinExistence type="predicted"/>
<evidence type="ECO:0000313" key="1">
    <source>
        <dbReference type="EMBL" id="KAL0455447.1"/>
    </source>
</evidence>
<dbReference type="EMBL" id="JACGWN010000003">
    <property type="protein sequence ID" value="KAL0455447.1"/>
    <property type="molecule type" value="Genomic_DNA"/>
</dbReference>
<sequence>MLLQEEGDVMSRPVNREEVKEAIFDIVEDKALGPDGFSSGFYKAAWSVIGDEITGAVQEFFRTGLLDKIISPSKNAFVPGRRISTNILLGQDIFHRYNRRNLPPRRFTLVL</sequence>
<name>A0AAW2XR89_9LAMI</name>
<protein>
    <submittedName>
        <fullName evidence="1">Uncharacterized protein</fullName>
    </submittedName>
</protein>
<dbReference type="PANTHER" id="PTHR46890">
    <property type="entry name" value="NON-LTR RETROLELEMENT REVERSE TRANSCRIPTASE-LIKE PROTEIN-RELATED"/>
    <property type="match status" value="1"/>
</dbReference>
<reference evidence="1" key="1">
    <citation type="submission" date="2020-06" db="EMBL/GenBank/DDBJ databases">
        <authorList>
            <person name="Li T."/>
            <person name="Hu X."/>
            <person name="Zhang T."/>
            <person name="Song X."/>
            <person name="Zhang H."/>
            <person name="Dai N."/>
            <person name="Sheng W."/>
            <person name="Hou X."/>
            <person name="Wei L."/>
        </authorList>
    </citation>
    <scope>NUCLEOTIDE SEQUENCE</scope>
    <source>
        <strain evidence="1">KEN1</strain>
        <tissue evidence="1">Leaf</tissue>
    </source>
</reference>
<gene>
    <name evidence="1" type="ORF">Slati_0883900</name>
</gene>
<accession>A0AAW2XR89</accession>